<accession>A0A2M3ZVM3</accession>
<dbReference type="EMBL" id="GGFM01011866">
    <property type="protein sequence ID" value="MBW32617.1"/>
    <property type="molecule type" value="Transcribed_RNA"/>
</dbReference>
<keyword evidence="1" id="KW-0732">Signal</keyword>
<feature type="signal peptide" evidence="1">
    <location>
        <begin position="1"/>
        <end position="22"/>
    </location>
</feature>
<evidence type="ECO:0000313" key="2">
    <source>
        <dbReference type="EMBL" id="MBW32617.1"/>
    </source>
</evidence>
<protein>
    <submittedName>
        <fullName evidence="2">Putative secreted peptide</fullName>
    </submittedName>
</protein>
<dbReference type="AlphaFoldDB" id="A0A2M3ZVM3"/>
<evidence type="ECO:0000256" key="1">
    <source>
        <dbReference type="SAM" id="SignalP"/>
    </source>
</evidence>
<reference evidence="2" key="1">
    <citation type="submission" date="2018-01" db="EMBL/GenBank/DDBJ databases">
        <title>An insight into the sialome of Amazonian anophelines.</title>
        <authorList>
            <person name="Ribeiro J.M."/>
            <person name="Scarpassa V."/>
            <person name="Calvo E."/>
        </authorList>
    </citation>
    <scope>NUCLEOTIDE SEQUENCE</scope>
    <source>
        <tissue evidence="2">Salivary glands</tissue>
    </source>
</reference>
<organism evidence="2">
    <name type="scientific">Anopheles braziliensis</name>
    <dbReference type="NCBI Taxonomy" id="58242"/>
    <lineage>
        <taxon>Eukaryota</taxon>
        <taxon>Metazoa</taxon>
        <taxon>Ecdysozoa</taxon>
        <taxon>Arthropoda</taxon>
        <taxon>Hexapoda</taxon>
        <taxon>Insecta</taxon>
        <taxon>Pterygota</taxon>
        <taxon>Neoptera</taxon>
        <taxon>Endopterygota</taxon>
        <taxon>Diptera</taxon>
        <taxon>Nematocera</taxon>
        <taxon>Culicoidea</taxon>
        <taxon>Culicidae</taxon>
        <taxon>Anophelinae</taxon>
        <taxon>Anopheles</taxon>
    </lineage>
</organism>
<proteinExistence type="predicted"/>
<feature type="chain" id="PRO_5014753210" evidence="1">
    <location>
        <begin position="23"/>
        <end position="91"/>
    </location>
</feature>
<sequence length="91" mass="10189">MKSINLLLLLLLLLSGYFMLEGQIVAQHPTYGVWGLCRAVQKRVLRSCVAVRELLVFRFGSSFPLPTTCGAVGGHTFHKSFELRRLAPNED</sequence>
<name>A0A2M3ZVM3_9DIPT</name>